<feature type="compositionally biased region" description="Polar residues" evidence="1">
    <location>
        <begin position="284"/>
        <end position="322"/>
    </location>
</feature>
<dbReference type="Pfam" id="PF14111">
    <property type="entry name" value="DUF4283"/>
    <property type="match status" value="1"/>
</dbReference>
<dbReference type="EMBL" id="JXTB01000009">
    <property type="protein sequence ID" value="PON78322.1"/>
    <property type="molecule type" value="Genomic_DNA"/>
</dbReference>
<gene>
    <name evidence="4" type="ORF">PanWU01x14_019600</name>
</gene>
<dbReference type="PANTHER" id="PTHR31286:SF167">
    <property type="entry name" value="OS09G0268800 PROTEIN"/>
    <property type="match status" value="1"/>
</dbReference>
<feature type="region of interest" description="Disordered" evidence="1">
    <location>
        <begin position="251"/>
        <end position="334"/>
    </location>
</feature>
<feature type="domain" description="DUF4283" evidence="2">
    <location>
        <begin position="37"/>
        <end position="111"/>
    </location>
</feature>
<reference evidence="5" key="1">
    <citation type="submission" date="2016-06" db="EMBL/GenBank/DDBJ databases">
        <title>Parallel loss of symbiosis genes in relatives of nitrogen-fixing non-legume Parasponia.</title>
        <authorList>
            <person name="Van Velzen R."/>
            <person name="Holmer R."/>
            <person name="Bu F."/>
            <person name="Rutten L."/>
            <person name="Van Zeijl A."/>
            <person name="Liu W."/>
            <person name="Santuari L."/>
            <person name="Cao Q."/>
            <person name="Sharma T."/>
            <person name="Shen D."/>
            <person name="Roswanjaya Y."/>
            <person name="Wardhani T."/>
            <person name="Kalhor M.S."/>
            <person name="Jansen J."/>
            <person name="Van den Hoogen J."/>
            <person name="Gungor B."/>
            <person name="Hartog M."/>
            <person name="Hontelez J."/>
            <person name="Verver J."/>
            <person name="Yang W.-C."/>
            <person name="Schijlen E."/>
            <person name="Repin R."/>
            <person name="Schilthuizen M."/>
            <person name="Schranz E."/>
            <person name="Heidstra R."/>
            <person name="Miyata K."/>
            <person name="Fedorova E."/>
            <person name="Kohlen W."/>
            <person name="Bisseling T."/>
            <person name="Smit S."/>
            <person name="Geurts R."/>
        </authorList>
    </citation>
    <scope>NUCLEOTIDE SEQUENCE [LARGE SCALE GENOMIC DNA]</scope>
    <source>
        <strain evidence="5">cv. WU1-14</strain>
    </source>
</reference>
<evidence type="ECO:0000259" key="3">
    <source>
        <dbReference type="Pfam" id="PF14392"/>
    </source>
</evidence>
<dbReference type="Pfam" id="PF14392">
    <property type="entry name" value="zf-CCHC_4"/>
    <property type="match status" value="1"/>
</dbReference>
<proteinExistence type="predicted"/>
<evidence type="ECO:0000259" key="2">
    <source>
        <dbReference type="Pfam" id="PF14111"/>
    </source>
</evidence>
<feature type="compositionally biased region" description="Basic and acidic residues" evidence="1">
    <location>
        <begin position="252"/>
        <end position="283"/>
    </location>
</feature>
<dbReference type="AlphaFoldDB" id="A0A2P5DYF4"/>
<dbReference type="InterPro" id="IPR040256">
    <property type="entry name" value="At4g02000-like"/>
</dbReference>
<evidence type="ECO:0000256" key="1">
    <source>
        <dbReference type="SAM" id="MobiDB-lite"/>
    </source>
</evidence>
<evidence type="ECO:0000313" key="4">
    <source>
        <dbReference type="EMBL" id="PON78322.1"/>
    </source>
</evidence>
<dbReference type="InterPro" id="IPR025558">
    <property type="entry name" value="DUF4283"/>
</dbReference>
<sequence length="334" mass="38222">MYPSEITKLCQVLRLDEGPDAVIQMDKETFLSGKRNTDLCLIGKIIGNKGINREALRRVMPLIWRPIHALDIETLGKENLFVAQFSSKDDLRRIFVGGPWHFEKQLIVLARPWGMGDASALCFDYASFWVQIQNAPISCMTPKVARFLGSLIAEIEEIDLGTTGNCLGTFMRVQVKFDVTKPLRRSITIQVEDIDEEITVLLQYEKLPDFCNYCGIMGHYFRECTKNEDRHFMERSRRTRYGEWLRAATPEQGRRALRAERRNSSPLKTKDHCTTDGSEKERSTSSLQITGKPNNLVPTNLSKVQDNYGADTQTEQHPNIQTQEEETTGDTHFK</sequence>
<dbReference type="STRING" id="3476.A0A2P5DYF4"/>
<evidence type="ECO:0000313" key="5">
    <source>
        <dbReference type="Proteomes" id="UP000237105"/>
    </source>
</evidence>
<dbReference type="Proteomes" id="UP000237105">
    <property type="component" value="Unassembled WGS sequence"/>
</dbReference>
<accession>A0A2P5DYF4</accession>
<dbReference type="OrthoDB" id="1750606at2759"/>
<feature type="domain" description="Zinc knuckle CX2CX4HX4C" evidence="3">
    <location>
        <begin position="177"/>
        <end position="226"/>
    </location>
</feature>
<organism evidence="4 5">
    <name type="scientific">Parasponia andersonii</name>
    <name type="common">Sponia andersonii</name>
    <dbReference type="NCBI Taxonomy" id="3476"/>
    <lineage>
        <taxon>Eukaryota</taxon>
        <taxon>Viridiplantae</taxon>
        <taxon>Streptophyta</taxon>
        <taxon>Embryophyta</taxon>
        <taxon>Tracheophyta</taxon>
        <taxon>Spermatophyta</taxon>
        <taxon>Magnoliopsida</taxon>
        <taxon>eudicotyledons</taxon>
        <taxon>Gunneridae</taxon>
        <taxon>Pentapetalae</taxon>
        <taxon>rosids</taxon>
        <taxon>fabids</taxon>
        <taxon>Rosales</taxon>
        <taxon>Cannabaceae</taxon>
        <taxon>Parasponia</taxon>
    </lineage>
</organism>
<comment type="caution">
    <text evidence="4">The sequence shown here is derived from an EMBL/GenBank/DDBJ whole genome shotgun (WGS) entry which is preliminary data.</text>
</comment>
<dbReference type="InterPro" id="IPR025836">
    <property type="entry name" value="Zn_knuckle_CX2CX4HX4C"/>
</dbReference>
<keyword evidence="5" id="KW-1185">Reference proteome</keyword>
<name>A0A2P5DYF4_PARAD</name>
<dbReference type="PANTHER" id="PTHR31286">
    <property type="entry name" value="GLYCINE-RICH CELL WALL STRUCTURAL PROTEIN 1.8-LIKE"/>
    <property type="match status" value="1"/>
</dbReference>
<protein>
    <submittedName>
        <fullName evidence="4">Zinc knuckle CX2CX4HX4C</fullName>
    </submittedName>
</protein>